<dbReference type="EMBL" id="AGSI01000015">
    <property type="protein sequence ID" value="EIE20537.1"/>
    <property type="molecule type" value="Genomic_DNA"/>
</dbReference>
<dbReference type="PANTHER" id="PTHR46377">
    <property type="entry name" value="DUAL SPECIFICITY PROTEIN PHOSPHATASE 19"/>
    <property type="match status" value="1"/>
</dbReference>
<dbReference type="InterPro" id="IPR029021">
    <property type="entry name" value="Prot-tyrosine_phosphatase-like"/>
</dbReference>
<dbReference type="OrthoDB" id="2017893at2759"/>
<organism evidence="5 6">
    <name type="scientific">Coccomyxa subellipsoidea (strain C-169)</name>
    <name type="common">Green microalga</name>
    <dbReference type="NCBI Taxonomy" id="574566"/>
    <lineage>
        <taxon>Eukaryota</taxon>
        <taxon>Viridiplantae</taxon>
        <taxon>Chlorophyta</taxon>
        <taxon>core chlorophytes</taxon>
        <taxon>Trebouxiophyceae</taxon>
        <taxon>Trebouxiophyceae incertae sedis</taxon>
        <taxon>Coccomyxaceae</taxon>
        <taxon>Coccomyxa</taxon>
        <taxon>Coccomyxa subellipsoidea</taxon>
    </lineage>
</organism>
<dbReference type="Proteomes" id="UP000007264">
    <property type="component" value="Unassembled WGS sequence"/>
</dbReference>
<evidence type="ECO:0000256" key="2">
    <source>
        <dbReference type="ARBA" id="ARBA00022912"/>
    </source>
</evidence>
<dbReference type="AlphaFoldDB" id="I0YQ68"/>
<dbReference type="InterPro" id="IPR000387">
    <property type="entry name" value="Tyr_Pase_dom"/>
</dbReference>
<feature type="domain" description="Tyrosine specific protein phosphatases" evidence="4">
    <location>
        <begin position="18"/>
        <end position="76"/>
    </location>
</feature>
<dbReference type="PROSITE" id="PS50054">
    <property type="entry name" value="TYR_PHOSPHATASE_DUAL"/>
    <property type="match status" value="1"/>
</dbReference>
<protein>
    <submittedName>
        <fullName evidence="5">Phosphatases II</fullName>
    </submittedName>
</protein>
<dbReference type="Pfam" id="PF00782">
    <property type="entry name" value="DSPc"/>
    <property type="match status" value="1"/>
</dbReference>
<evidence type="ECO:0000313" key="5">
    <source>
        <dbReference type="EMBL" id="EIE20537.1"/>
    </source>
</evidence>
<dbReference type="KEGG" id="csl:COCSUDRAFT_8780"/>
<dbReference type="InterPro" id="IPR000340">
    <property type="entry name" value="Dual-sp_phosphatase_cat-dom"/>
</dbReference>
<feature type="non-terminal residue" evidence="5">
    <location>
        <position position="88"/>
    </location>
</feature>
<keyword evidence="6" id="KW-1185">Reference proteome</keyword>
<evidence type="ECO:0000259" key="4">
    <source>
        <dbReference type="PROSITE" id="PS50056"/>
    </source>
</evidence>
<evidence type="ECO:0000259" key="3">
    <source>
        <dbReference type="PROSITE" id="PS50054"/>
    </source>
</evidence>
<dbReference type="Gene3D" id="3.90.190.10">
    <property type="entry name" value="Protein tyrosine phosphatase superfamily"/>
    <property type="match status" value="1"/>
</dbReference>
<keyword evidence="2" id="KW-0904">Protein phosphatase</keyword>
<name>I0YQ68_COCSC</name>
<evidence type="ECO:0000256" key="1">
    <source>
        <dbReference type="ARBA" id="ARBA00022801"/>
    </source>
</evidence>
<dbReference type="PROSITE" id="PS00383">
    <property type="entry name" value="TYR_PHOSPHATASE_1"/>
    <property type="match status" value="1"/>
</dbReference>
<dbReference type="SUPFAM" id="SSF52799">
    <property type="entry name" value="(Phosphotyrosine protein) phosphatases II"/>
    <property type="match status" value="1"/>
</dbReference>
<feature type="domain" description="Tyrosine-protein phosphatase" evidence="3">
    <location>
        <begin position="1"/>
        <end position="88"/>
    </location>
</feature>
<reference evidence="5 6" key="1">
    <citation type="journal article" date="2012" name="Genome Biol.">
        <title>The genome of the polar eukaryotic microalga coccomyxa subellipsoidea reveals traits of cold adaptation.</title>
        <authorList>
            <person name="Blanc G."/>
            <person name="Agarkova I."/>
            <person name="Grimwood J."/>
            <person name="Kuo A."/>
            <person name="Brueggeman A."/>
            <person name="Dunigan D."/>
            <person name="Gurnon J."/>
            <person name="Ladunga I."/>
            <person name="Lindquist E."/>
            <person name="Lucas S."/>
            <person name="Pangilinan J."/>
            <person name="Proschold T."/>
            <person name="Salamov A."/>
            <person name="Schmutz J."/>
            <person name="Weeks D."/>
            <person name="Yamada T."/>
            <person name="Claverie J.M."/>
            <person name="Grigoriev I."/>
            <person name="Van Etten J."/>
            <person name="Lomsadze A."/>
            <person name="Borodovsky M."/>
        </authorList>
    </citation>
    <scope>NUCLEOTIDE SEQUENCE [LARGE SCALE GENOMIC DNA]</scope>
    <source>
        <strain evidence="5 6">C-169</strain>
    </source>
</reference>
<dbReference type="GO" id="GO:0005737">
    <property type="term" value="C:cytoplasm"/>
    <property type="evidence" value="ECO:0007669"/>
    <property type="project" value="TreeGrafter"/>
</dbReference>
<dbReference type="PROSITE" id="PS50056">
    <property type="entry name" value="TYR_PHOSPHATASE_2"/>
    <property type="match status" value="1"/>
</dbReference>
<dbReference type="eggNOG" id="KOG1716">
    <property type="taxonomic scope" value="Eukaryota"/>
</dbReference>
<comment type="caution">
    <text evidence="5">The sequence shown here is derived from an EMBL/GenBank/DDBJ whole genome shotgun (WGS) entry which is preliminary data.</text>
</comment>
<dbReference type="RefSeq" id="XP_005645081.1">
    <property type="nucleotide sequence ID" value="XM_005645024.1"/>
</dbReference>
<dbReference type="GeneID" id="17038513"/>
<proteinExistence type="predicted"/>
<accession>I0YQ68</accession>
<gene>
    <name evidence="5" type="ORF">COCSUDRAFT_8780</name>
</gene>
<sequence>LSRLTIPVEDTPSANLLDRLPEGIEFIRSALAENGVLFVHCAAGVSRSATMVCAYLMATEGLKLEQALSAIRQARPIINPNSGFLIQL</sequence>
<dbReference type="SMART" id="SM00195">
    <property type="entry name" value="DSPc"/>
    <property type="match status" value="1"/>
</dbReference>
<evidence type="ECO:0000313" key="6">
    <source>
        <dbReference type="Proteomes" id="UP000007264"/>
    </source>
</evidence>
<keyword evidence="1" id="KW-0378">Hydrolase</keyword>
<dbReference type="InterPro" id="IPR016130">
    <property type="entry name" value="Tyr_Pase_AS"/>
</dbReference>
<dbReference type="CDD" id="cd14498">
    <property type="entry name" value="DSP"/>
    <property type="match status" value="1"/>
</dbReference>
<feature type="non-terminal residue" evidence="5">
    <location>
        <position position="1"/>
    </location>
</feature>
<dbReference type="PANTHER" id="PTHR46377:SF1">
    <property type="entry name" value="DUAL SPECIFICITY PROTEIN PHOSPHATASE 19"/>
    <property type="match status" value="1"/>
</dbReference>
<dbReference type="GO" id="GO:0008579">
    <property type="term" value="F:JUN kinase phosphatase activity"/>
    <property type="evidence" value="ECO:0007669"/>
    <property type="project" value="TreeGrafter"/>
</dbReference>
<dbReference type="InterPro" id="IPR020422">
    <property type="entry name" value="TYR_PHOSPHATASE_DUAL_dom"/>
</dbReference>